<dbReference type="AlphaFoldDB" id="A0A3A8G1K2"/>
<proteinExistence type="predicted"/>
<reference evidence="1 2" key="1">
    <citation type="submission" date="2018-09" db="EMBL/GenBank/DDBJ databases">
        <title>The draft genome of Acinetobacter spp. strains.</title>
        <authorList>
            <person name="Qin J."/>
            <person name="Feng Y."/>
            <person name="Zong Z."/>
        </authorList>
    </citation>
    <scope>NUCLEOTIDE SEQUENCE [LARGE SCALE GENOMIC DNA]</scope>
    <source>
        <strain evidence="1 2">WCHAc060002</strain>
    </source>
</reference>
<sequence length="63" mass="7087">MLQFTDLNHTQHIINISNVNNVVIRNNNGAHVITFHMPGQHVVPATVDAKTAERIFKELGELK</sequence>
<dbReference type="RefSeq" id="WP_120367362.1">
    <property type="nucleotide sequence ID" value="NZ_RAXZ01000008.1"/>
</dbReference>
<evidence type="ECO:0000313" key="1">
    <source>
        <dbReference type="EMBL" id="RKG52935.1"/>
    </source>
</evidence>
<evidence type="ECO:0000313" key="2">
    <source>
        <dbReference type="Proteomes" id="UP000281084"/>
    </source>
</evidence>
<name>A0A3A8G1K2_9GAMM</name>
<protein>
    <submittedName>
        <fullName evidence="1">Uncharacterized protein</fullName>
    </submittedName>
</protein>
<organism evidence="1 2">
    <name type="scientific">Acinetobacter cumulans</name>
    <dbReference type="NCBI Taxonomy" id="2136182"/>
    <lineage>
        <taxon>Bacteria</taxon>
        <taxon>Pseudomonadati</taxon>
        <taxon>Pseudomonadota</taxon>
        <taxon>Gammaproteobacteria</taxon>
        <taxon>Moraxellales</taxon>
        <taxon>Moraxellaceae</taxon>
        <taxon>Acinetobacter</taxon>
    </lineage>
</organism>
<gene>
    <name evidence="1" type="ORF">D7V64_08020</name>
</gene>
<comment type="caution">
    <text evidence="1">The sequence shown here is derived from an EMBL/GenBank/DDBJ whole genome shotgun (WGS) entry which is preliminary data.</text>
</comment>
<accession>A0A3A8G1K2</accession>
<dbReference type="Proteomes" id="UP000281084">
    <property type="component" value="Unassembled WGS sequence"/>
</dbReference>
<dbReference type="EMBL" id="RAXZ01000008">
    <property type="protein sequence ID" value="RKG52935.1"/>
    <property type="molecule type" value="Genomic_DNA"/>
</dbReference>